<organism evidence="2 3">
    <name type="scientific">Psychrobacter raelei</name>
    <dbReference type="NCBI Taxonomy" id="2565531"/>
    <lineage>
        <taxon>Bacteria</taxon>
        <taxon>Pseudomonadati</taxon>
        <taxon>Pseudomonadota</taxon>
        <taxon>Gammaproteobacteria</taxon>
        <taxon>Moraxellales</taxon>
        <taxon>Moraxellaceae</taxon>
        <taxon>Psychrobacter</taxon>
    </lineage>
</organism>
<evidence type="ECO:0000313" key="2">
    <source>
        <dbReference type="EMBL" id="WXX24584.1"/>
    </source>
</evidence>
<dbReference type="EMBL" id="CP093310">
    <property type="protein sequence ID" value="WXX24584.1"/>
    <property type="molecule type" value="Genomic_DNA"/>
</dbReference>
<dbReference type="InterPro" id="IPR036457">
    <property type="entry name" value="PPM-type-like_dom_sf"/>
</dbReference>
<evidence type="ECO:0000259" key="1">
    <source>
        <dbReference type="PROSITE" id="PS51746"/>
    </source>
</evidence>
<sequence length="278" mass="30600">MNTSLDCTKIVGQACAITFQGNASNNRQQDAFFFIDDYYQERLGVTAIKSIRPPFCLAVSDGVASSNYSQHCSKAVVKSIRSLIDRQQPLNAINIHNVISKTKHSAKRYGAAATLAMLEVKSEQGGVQGKITHVGDSRVYRLTSGSSQWECLTRDQNLLNDLIDEQIQAEGRQAQMTDYNQAGMAGMLYGITECFSLSTKDGFNAEAPQSEVTTIEIDTGDSLVICTDGIHDLVPSDEWELIDKHTGLQKWLLALKTQVYQSEGKAYDNGTAIVVRFD</sequence>
<evidence type="ECO:0000313" key="3">
    <source>
        <dbReference type="Proteomes" id="UP000829560"/>
    </source>
</evidence>
<dbReference type="SMART" id="SM00332">
    <property type="entry name" value="PP2Cc"/>
    <property type="match status" value="1"/>
</dbReference>
<dbReference type="Proteomes" id="UP000829560">
    <property type="component" value="Chromosome"/>
</dbReference>
<dbReference type="KEGG" id="prae:MN210_17975"/>
<dbReference type="RefSeq" id="WP_338412602.1">
    <property type="nucleotide sequence ID" value="NZ_CP093310.2"/>
</dbReference>
<dbReference type="InterPro" id="IPR001932">
    <property type="entry name" value="PPM-type_phosphatase-like_dom"/>
</dbReference>
<protein>
    <submittedName>
        <fullName evidence="2">Protein phosphatase 2C domain-containing protein</fullName>
    </submittedName>
</protein>
<dbReference type="PROSITE" id="PS51746">
    <property type="entry name" value="PPM_2"/>
    <property type="match status" value="1"/>
</dbReference>
<dbReference type="SMART" id="SM00331">
    <property type="entry name" value="PP2C_SIG"/>
    <property type="match status" value="1"/>
</dbReference>
<name>A0AAU6PW89_9GAMM</name>
<dbReference type="Gene3D" id="3.60.40.10">
    <property type="entry name" value="PPM-type phosphatase domain"/>
    <property type="match status" value="1"/>
</dbReference>
<reference evidence="2" key="1">
    <citation type="submission" date="2024-03" db="EMBL/GenBank/DDBJ databases">
        <title>Psychrobacter raelis sp. nov. isolated from a dog with peritonitis.</title>
        <authorList>
            <person name="Schiavone A."/>
            <person name="Manzulli V."/>
            <person name="Camarda A."/>
            <person name="Cafiero M.A."/>
            <person name="Vasco I."/>
            <person name="Marino L."/>
            <person name="Pennuzzi G."/>
            <person name="Serrecchia L."/>
            <person name="Galante D."/>
            <person name="Pugliese N."/>
        </authorList>
    </citation>
    <scope>NUCLEOTIDE SEQUENCE</scope>
    <source>
        <strain evidence="2">PraFG1</strain>
    </source>
</reference>
<keyword evidence="3" id="KW-1185">Reference proteome</keyword>
<proteinExistence type="predicted"/>
<dbReference type="AlphaFoldDB" id="A0AAU6PW89"/>
<dbReference type="SUPFAM" id="SSF81606">
    <property type="entry name" value="PP2C-like"/>
    <property type="match status" value="1"/>
</dbReference>
<accession>A0AAU6PW89</accession>
<dbReference type="Pfam" id="PF13672">
    <property type="entry name" value="PP2C_2"/>
    <property type="match status" value="1"/>
</dbReference>
<feature type="domain" description="PPM-type phosphatase" evidence="1">
    <location>
        <begin position="13"/>
        <end position="277"/>
    </location>
</feature>
<gene>
    <name evidence="2" type="ORF">MN210_17975</name>
</gene>